<protein>
    <submittedName>
        <fullName evidence="1">Uncharacterized protein</fullName>
    </submittedName>
</protein>
<organism evidence="1 2">
    <name type="scientific">Perkinsus chesapeaki</name>
    <name type="common">Clam parasite</name>
    <name type="synonym">Perkinsus andrewsi</name>
    <dbReference type="NCBI Taxonomy" id="330153"/>
    <lineage>
        <taxon>Eukaryota</taxon>
        <taxon>Sar</taxon>
        <taxon>Alveolata</taxon>
        <taxon>Perkinsozoa</taxon>
        <taxon>Perkinsea</taxon>
        <taxon>Perkinsida</taxon>
        <taxon>Perkinsidae</taxon>
        <taxon>Perkinsus</taxon>
    </lineage>
</organism>
<sequence length="363" mass="41032">MPLDHVVHTVIDEEESGSGSSYRTTLRVRMARLVVEPPSVFEAPATRRLDDEPIPGEKISFSQLTKYISSGLVMATRLSLTRSYYRYIPKNVEIKGILIQFGGWKQSCEDWERKSNTSAVADKYGFILLTACGSEFGMFSTIFKTKPGFDAGACCTSRDIDDVEYVKTILYRENSRRLPIYGYGYSNGGMMVQTLLCHKVIISGVTLNGILAIDYDPESSFAKCDEVYHDPRHYQWRSNTSMANIHCLDDERVPFDGLPPPKLKDRLNYYFGAYVFPGAKLPAVDRNMIRWAERVGCEATTSTTNISQWTQQIEWSCPPRKRVVSIQRSNCTYHGRAHRVIKTSDLDPASWAAEFFLGIGTST</sequence>
<dbReference type="SUPFAM" id="SSF53474">
    <property type="entry name" value="alpha/beta-Hydrolases"/>
    <property type="match status" value="1"/>
</dbReference>
<name>A0A7J6LXJ9_PERCH</name>
<gene>
    <name evidence="1" type="ORF">FOL47_005706</name>
</gene>
<dbReference type="AlphaFoldDB" id="A0A7J6LXJ9"/>
<dbReference type="InterPro" id="IPR029058">
    <property type="entry name" value="AB_hydrolase_fold"/>
</dbReference>
<accession>A0A7J6LXJ9</accession>
<proteinExistence type="predicted"/>
<evidence type="ECO:0000313" key="1">
    <source>
        <dbReference type="EMBL" id="KAF4663531.1"/>
    </source>
</evidence>
<evidence type="ECO:0000313" key="2">
    <source>
        <dbReference type="Proteomes" id="UP000591131"/>
    </source>
</evidence>
<dbReference type="Proteomes" id="UP000591131">
    <property type="component" value="Unassembled WGS sequence"/>
</dbReference>
<reference evidence="1 2" key="1">
    <citation type="submission" date="2020-04" db="EMBL/GenBank/DDBJ databases">
        <title>Perkinsus chesapeaki whole genome sequence.</title>
        <authorList>
            <person name="Bogema D.R."/>
        </authorList>
    </citation>
    <scope>NUCLEOTIDE SEQUENCE [LARGE SCALE GENOMIC DNA]</scope>
    <source>
        <strain evidence="1">ATCC PRA-425</strain>
    </source>
</reference>
<comment type="caution">
    <text evidence="1">The sequence shown here is derived from an EMBL/GenBank/DDBJ whole genome shotgun (WGS) entry which is preliminary data.</text>
</comment>
<keyword evidence="2" id="KW-1185">Reference proteome</keyword>
<dbReference type="Gene3D" id="3.40.50.1820">
    <property type="entry name" value="alpha/beta hydrolase"/>
    <property type="match status" value="1"/>
</dbReference>
<dbReference type="EMBL" id="JAAPAO010000314">
    <property type="protein sequence ID" value="KAF4663531.1"/>
    <property type="molecule type" value="Genomic_DNA"/>
</dbReference>